<reference evidence="3" key="1">
    <citation type="submission" date="2019-06" db="EMBL/GenBank/DDBJ databases">
        <authorList>
            <person name="Zheng W."/>
        </authorList>
    </citation>
    <scope>NUCLEOTIDE SEQUENCE</scope>
    <source>
        <strain evidence="3">QDHG01</strain>
    </source>
</reference>
<evidence type="ECO:0000313" key="4">
    <source>
        <dbReference type="Proteomes" id="UP000785679"/>
    </source>
</evidence>
<feature type="chain" id="PRO_5035314221" evidence="2">
    <location>
        <begin position="23"/>
        <end position="122"/>
    </location>
</feature>
<name>A0A8J8SYP0_HALGN</name>
<gene>
    <name evidence="3" type="ORF">FGO68_gene8810</name>
</gene>
<comment type="caution">
    <text evidence="3">The sequence shown here is derived from an EMBL/GenBank/DDBJ whole genome shotgun (WGS) entry which is preliminary data.</text>
</comment>
<evidence type="ECO:0000313" key="3">
    <source>
        <dbReference type="EMBL" id="TNV75138.1"/>
    </source>
</evidence>
<accession>A0A8J8SYP0</accession>
<proteinExistence type="predicted"/>
<organism evidence="3 4">
    <name type="scientific">Halteria grandinella</name>
    <dbReference type="NCBI Taxonomy" id="5974"/>
    <lineage>
        <taxon>Eukaryota</taxon>
        <taxon>Sar</taxon>
        <taxon>Alveolata</taxon>
        <taxon>Ciliophora</taxon>
        <taxon>Intramacronucleata</taxon>
        <taxon>Spirotrichea</taxon>
        <taxon>Stichotrichia</taxon>
        <taxon>Sporadotrichida</taxon>
        <taxon>Halteriidae</taxon>
        <taxon>Halteria</taxon>
    </lineage>
</organism>
<keyword evidence="4" id="KW-1185">Reference proteome</keyword>
<protein>
    <submittedName>
        <fullName evidence="3">Uncharacterized protein</fullName>
    </submittedName>
</protein>
<feature type="compositionally biased region" description="Polar residues" evidence="1">
    <location>
        <begin position="101"/>
        <end position="111"/>
    </location>
</feature>
<feature type="compositionally biased region" description="Basic residues" evidence="1">
    <location>
        <begin position="112"/>
        <end position="122"/>
    </location>
</feature>
<dbReference type="EMBL" id="RRYP01016361">
    <property type="protein sequence ID" value="TNV75138.1"/>
    <property type="molecule type" value="Genomic_DNA"/>
</dbReference>
<evidence type="ECO:0000256" key="2">
    <source>
        <dbReference type="SAM" id="SignalP"/>
    </source>
</evidence>
<feature type="signal peptide" evidence="2">
    <location>
        <begin position="1"/>
        <end position="22"/>
    </location>
</feature>
<dbReference type="AlphaFoldDB" id="A0A8J8SYP0"/>
<dbReference type="Proteomes" id="UP000785679">
    <property type="component" value="Unassembled WGS sequence"/>
</dbReference>
<feature type="region of interest" description="Disordered" evidence="1">
    <location>
        <begin position="92"/>
        <end position="122"/>
    </location>
</feature>
<evidence type="ECO:0000256" key="1">
    <source>
        <dbReference type="SAM" id="MobiDB-lite"/>
    </source>
</evidence>
<sequence>MLISTAQTVLVIFSLWNSQAQGISFQGVAPSQIAMAQRESFGIPAQTGSLFSALQAHQSYAQLSSHALKAEDEEEIALTPMPLKQINLSQVGAKGTKKTNKSSTCHTFTKSSTHKKCASSLD</sequence>
<keyword evidence="2" id="KW-0732">Signal</keyword>